<evidence type="ECO:0000313" key="2">
    <source>
        <dbReference type="Proteomes" id="UP001221898"/>
    </source>
</evidence>
<keyword evidence="2" id="KW-1185">Reference proteome</keyword>
<gene>
    <name evidence="1" type="ORF">AAFF_G00268660</name>
</gene>
<evidence type="ECO:0000313" key="1">
    <source>
        <dbReference type="EMBL" id="KAJ8407822.1"/>
    </source>
</evidence>
<accession>A0AAD7SS30</accession>
<proteinExistence type="predicted"/>
<sequence>MKETSDDEDRWWKGSSQSCHVLSRADCLSIISPIAVIGVAFNRRSSSSDQLWGFVTPDPVIVPTCTSAVTREAPDCAG</sequence>
<reference evidence="1" key="1">
    <citation type="journal article" date="2023" name="Science">
        <title>Genome structures resolve the early diversification of teleost fishes.</title>
        <authorList>
            <person name="Parey E."/>
            <person name="Louis A."/>
            <person name="Montfort J."/>
            <person name="Bouchez O."/>
            <person name="Roques C."/>
            <person name="Iampietro C."/>
            <person name="Lluch J."/>
            <person name="Castinel A."/>
            <person name="Donnadieu C."/>
            <person name="Desvignes T."/>
            <person name="Floi Bucao C."/>
            <person name="Jouanno E."/>
            <person name="Wen M."/>
            <person name="Mejri S."/>
            <person name="Dirks R."/>
            <person name="Jansen H."/>
            <person name="Henkel C."/>
            <person name="Chen W.J."/>
            <person name="Zahm M."/>
            <person name="Cabau C."/>
            <person name="Klopp C."/>
            <person name="Thompson A.W."/>
            <person name="Robinson-Rechavi M."/>
            <person name="Braasch I."/>
            <person name="Lecointre G."/>
            <person name="Bobe J."/>
            <person name="Postlethwait J.H."/>
            <person name="Berthelot C."/>
            <person name="Roest Crollius H."/>
            <person name="Guiguen Y."/>
        </authorList>
    </citation>
    <scope>NUCLEOTIDE SEQUENCE</scope>
    <source>
        <strain evidence="1">NC1722</strain>
    </source>
</reference>
<dbReference type="Proteomes" id="UP001221898">
    <property type="component" value="Unassembled WGS sequence"/>
</dbReference>
<organism evidence="1 2">
    <name type="scientific">Aldrovandia affinis</name>
    <dbReference type="NCBI Taxonomy" id="143900"/>
    <lineage>
        <taxon>Eukaryota</taxon>
        <taxon>Metazoa</taxon>
        <taxon>Chordata</taxon>
        <taxon>Craniata</taxon>
        <taxon>Vertebrata</taxon>
        <taxon>Euteleostomi</taxon>
        <taxon>Actinopterygii</taxon>
        <taxon>Neopterygii</taxon>
        <taxon>Teleostei</taxon>
        <taxon>Notacanthiformes</taxon>
        <taxon>Halosauridae</taxon>
        <taxon>Aldrovandia</taxon>
    </lineage>
</organism>
<dbReference type="AlphaFoldDB" id="A0AAD7SS30"/>
<name>A0AAD7SS30_9TELE</name>
<comment type="caution">
    <text evidence="1">The sequence shown here is derived from an EMBL/GenBank/DDBJ whole genome shotgun (WGS) entry which is preliminary data.</text>
</comment>
<protein>
    <submittedName>
        <fullName evidence="1">Uncharacterized protein</fullName>
    </submittedName>
</protein>
<dbReference type="EMBL" id="JAINUG010000037">
    <property type="protein sequence ID" value="KAJ8407822.1"/>
    <property type="molecule type" value="Genomic_DNA"/>
</dbReference>